<feature type="region of interest" description="Disordered" evidence="2">
    <location>
        <begin position="101"/>
        <end position="128"/>
    </location>
</feature>
<name>A0A964BXS2_9CYAN</name>
<evidence type="ECO:0000313" key="4">
    <source>
        <dbReference type="Proteomes" id="UP000729733"/>
    </source>
</evidence>
<dbReference type="Proteomes" id="UP000729733">
    <property type="component" value="Unassembled WGS sequence"/>
</dbReference>
<sequence length="342" mass="40193">MTVVKSDLQKLEALLKSATNERQRKMYQSLLDKALKEIGHQESVQLEDKRTDDFLTVSLAPSSGKPVKDRQKQKKKKKQKEQTIEQVLSKTDALDIETIEKAQNSDRLTDPEKVDQKSTKSEGKEQSKLSQPNIFQAIGLIKCIPQIKEDKLYVTIDDLDYELRRGAKWSHRHFDKLKEEIEQNGSREMWLRVYPNIIHDSKNQEIRYWFTLVKAFLSRTNCSEQGEDFVFRGTWRYVSYCCNPVISIHRNIDNIKFYQRLSFKAKKAFARPLDFPVVWSAPIEPFRYNRELVPKEQMPHYFVQVKAVFEDGRFKVVEMISEPTLDVPRYIKPPKNSTKSQK</sequence>
<evidence type="ECO:0000313" key="3">
    <source>
        <dbReference type="EMBL" id="MCC0179195.1"/>
    </source>
</evidence>
<dbReference type="AlphaFoldDB" id="A0A964BXS2"/>
<evidence type="ECO:0000256" key="2">
    <source>
        <dbReference type="SAM" id="MobiDB-lite"/>
    </source>
</evidence>
<comment type="caution">
    <text evidence="3">The sequence shown here is derived from an EMBL/GenBank/DDBJ whole genome shotgun (WGS) entry which is preliminary data.</text>
</comment>
<proteinExistence type="predicted"/>
<feature type="compositionally biased region" description="Basic and acidic residues" evidence="2">
    <location>
        <begin position="101"/>
        <end position="127"/>
    </location>
</feature>
<dbReference type="EMBL" id="JADWDC010000071">
    <property type="protein sequence ID" value="MCC0179195.1"/>
    <property type="molecule type" value="Genomic_DNA"/>
</dbReference>
<evidence type="ECO:0000256" key="1">
    <source>
        <dbReference type="SAM" id="Coils"/>
    </source>
</evidence>
<feature type="coiled-coil region" evidence="1">
    <location>
        <begin position="1"/>
        <end position="28"/>
    </location>
</feature>
<protein>
    <submittedName>
        <fullName evidence="3">Uncharacterized protein</fullName>
    </submittedName>
</protein>
<reference evidence="3" key="1">
    <citation type="journal article" date="2021" name="Antonie Van Leeuwenhoek">
        <title>Draft genome and description of Waterburya agarophytonicola gen. nov. sp. nov. (Pleurocapsales, Cyanobacteria): a seaweed symbiont.</title>
        <authorList>
            <person name="Bonthond G."/>
            <person name="Shalygin S."/>
            <person name="Bayer T."/>
            <person name="Weinberger F."/>
        </authorList>
    </citation>
    <scope>NUCLEOTIDE SEQUENCE</scope>
    <source>
        <strain evidence="3">KI4</strain>
    </source>
</reference>
<dbReference type="RefSeq" id="WP_229642296.1">
    <property type="nucleotide sequence ID" value="NZ_JADWDC010000071.1"/>
</dbReference>
<feature type="region of interest" description="Disordered" evidence="2">
    <location>
        <begin position="55"/>
        <end position="84"/>
    </location>
</feature>
<gene>
    <name evidence="3" type="ORF">I4641_19705</name>
</gene>
<keyword evidence="4" id="KW-1185">Reference proteome</keyword>
<organism evidence="3 4">
    <name type="scientific">Waterburya agarophytonicola KI4</name>
    <dbReference type="NCBI Taxonomy" id="2874699"/>
    <lineage>
        <taxon>Bacteria</taxon>
        <taxon>Bacillati</taxon>
        <taxon>Cyanobacteriota</taxon>
        <taxon>Cyanophyceae</taxon>
        <taxon>Pleurocapsales</taxon>
        <taxon>Hyellaceae</taxon>
        <taxon>Waterburya</taxon>
        <taxon>Waterburya agarophytonicola</taxon>
    </lineage>
</organism>
<accession>A0A964BXS2</accession>
<keyword evidence="1" id="KW-0175">Coiled coil</keyword>